<comment type="caution">
    <text evidence="15">The sequence shown here is derived from an EMBL/GenBank/DDBJ whole genome shotgun (WGS) entry which is preliminary data.</text>
</comment>
<keyword evidence="6" id="KW-0598">Phosphotransferase system</keyword>
<evidence type="ECO:0000256" key="1">
    <source>
        <dbReference type="ARBA" id="ARBA00004651"/>
    </source>
</evidence>
<evidence type="ECO:0000256" key="2">
    <source>
        <dbReference type="ARBA" id="ARBA00011738"/>
    </source>
</evidence>
<dbReference type="InterPro" id="IPR004703">
    <property type="entry name" value="PTS_sugar-sp_permease"/>
</dbReference>
<dbReference type="InterPro" id="IPR051562">
    <property type="entry name" value="Ascorbate-PTS_EIIC"/>
</dbReference>
<feature type="transmembrane region" description="Helical" evidence="14">
    <location>
        <begin position="12"/>
        <end position="32"/>
    </location>
</feature>
<keyword evidence="5" id="KW-0762">Sugar transport</keyword>
<proteinExistence type="inferred from homology"/>
<evidence type="ECO:0000256" key="7">
    <source>
        <dbReference type="ARBA" id="ARBA00022692"/>
    </source>
</evidence>
<evidence type="ECO:0000256" key="9">
    <source>
        <dbReference type="ARBA" id="ARBA00023136"/>
    </source>
</evidence>
<evidence type="ECO:0000256" key="8">
    <source>
        <dbReference type="ARBA" id="ARBA00022989"/>
    </source>
</evidence>
<keyword evidence="9 14" id="KW-0472">Membrane</keyword>
<dbReference type="GO" id="GO:0005886">
    <property type="term" value="C:plasma membrane"/>
    <property type="evidence" value="ECO:0007669"/>
    <property type="project" value="UniProtKB-SubCell"/>
</dbReference>
<dbReference type="EMBL" id="JALNTZ010002385">
    <property type="protein sequence ID" value="KAJ3617939.1"/>
    <property type="molecule type" value="Genomic_DNA"/>
</dbReference>
<keyword evidence="16" id="KW-1185">Reference proteome</keyword>
<evidence type="ECO:0000256" key="13">
    <source>
        <dbReference type="ARBA" id="ARBA00042859"/>
    </source>
</evidence>
<evidence type="ECO:0000313" key="15">
    <source>
        <dbReference type="EMBL" id="KAJ3617939.1"/>
    </source>
</evidence>
<protein>
    <recommendedName>
        <fullName evidence="12">Ascorbate-specific PTS system EIIC component</fullName>
    </recommendedName>
    <alternativeName>
        <fullName evidence="13">Ascorbate-specific permease IIC component UlaA</fullName>
    </alternativeName>
</protein>
<dbReference type="AlphaFoldDB" id="A0AA38M029"/>
<comment type="subunit">
    <text evidence="2">Homodimer.</text>
</comment>
<organism evidence="15 16">
    <name type="scientific">Zophobas morio</name>
    <dbReference type="NCBI Taxonomy" id="2755281"/>
    <lineage>
        <taxon>Eukaryota</taxon>
        <taxon>Metazoa</taxon>
        <taxon>Ecdysozoa</taxon>
        <taxon>Arthropoda</taxon>
        <taxon>Hexapoda</taxon>
        <taxon>Insecta</taxon>
        <taxon>Pterygota</taxon>
        <taxon>Neoptera</taxon>
        <taxon>Endopterygota</taxon>
        <taxon>Coleoptera</taxon>
        <taxon>Polyphaga</taxon>
        <taxon>Cucujiformia</taxon>
        <taxon>Tenebrionidae</taxon>
        <taxon>Zophobas</taxon>
    </lineage>
</organism>
<feature type="transmembrane region" description="Helical" evidence="14">
    <location>
        <begin position="52"/>
        <end position="71"/>
    </location>
</feature>
<reference evidence="15" key="1">
    <citation type="journal article" date="2023" name="G3 (Bethesda)">
        <title>Whole genome assemblies of Zophobas morio and Tenebrio molitor.</title>
        <authorList>
            <person name="Kaur S."/>
            <person name="Stinson S.A."/>
            <person name="diCenzo G.C."/>
        </authorList>
    </citation>
    <scope>NUCLEOTIDE SEQUENCE</scope>
    <source>
        <strain evidence="15">QUZm001</strain>
    </source>
</reference>
<evidence type="ECO:0000256" key="4">
    <source>
        <dbReference type="ARBA" id="ARBA00022475"/>
    </source>
</evidence>
<evidence type="ECO:0000256" key="10">
    <source>
        <dbReference type="ARBA" id="ARBA00037387"/>
    </source>
</evidence>
<sequence>MYMAGLRPMTNAGDTVITLISGGMFMGLYMVISPALSGKMARKIIGNDKIAVGHTGGFGCAVAGVIGTGILKLSRKKELVGTETMKLPKRLEILKNNLFSLSITMIIIYMTIMMAALGVSGLAAFDKDGGGSLLGNVNDQVSYNVGNAIVFAFIQALTFVSGIQIIMFGVKMFLEELVPAFAGIATKLIKGSKAGVEVQAFWPAAPNATILGMLSSFSGGLVTFGILSAIHFSVDVSTARYFPMVLPELFPHLFIGGTAAVFGNKNGGIMGAIFGPFIIGFA</sequence>
<comment type="subcellular location">
    <subcellularLocation>
        <location evidence="1">Cell membrane</location>
        <topology evidence="1">Multi-pass membrane protein</topology>
    </subcellularLocation>
</comment>
<keyword evidence="4" id="KW-1003">Cell membrane</keyword>
<evidence type="ECO:0000256" key="11">
    <source>
        <dbReference type="ARBA" id="ARBA00038218"/>
    </source>
</evidence>
<dbReference type="GO" id="GO:0009401">
    <property type="term" value="P:phosphoenolpyruvate-dependent sugar phosphotransferase system"/>
    <property type="evidence" value="ECO:0007669"/>
    <property type="project" value="UniProtKB-KW"/>
</dbReference>
<comment type="similarity">
    <text evidence="11">Belongs to the UlaA family.</text>
</comment>
<accession>A0AA38M029</accession>
<dbReference type="Pfam" id="PF03611">
    <property type="entry name" value="EIIC-GAT"/>
    <property type="match status" value="1"/>
</dbReference>
<keyword evidence="8 14" id="KW-1133">Transmembrane helix</keyword>
<evidence type="ECO:0000256" key="14">
    <source>
        <dbReference type="SAM" id="Phobius"/>
    </source>
</evidence>
<evidence type="ECO:0000313" key="16">
    <source>
        <dbReference type="Proteomes" id="UP001168821"/>
    </source>
</evidence>
<keyword evidence="7 14" id="KW-0812">Transmembrane</keyword>
<name>A0AA38M029_9CUCU</name>
<feature type="transmembrane region" description="Helical" evidence="14">
    <location>
        <begin position="98"/>
        <end position="125"/>
    </location>
</feature>
<evidence type="ECO:0000256" key="6">
    <source>
        <dbReference type="ARBA" id="ARBA00022683"/>
    </source>
</evidence>
<evidence type="ECO:0000256" key="5">
    <source>
        <dbReference type="ARBA" id="ARBA00022597"/>
    </source>
</evidence>
<evidence type="ECO:0000256" key="3">
    <source>
        <dbReference type="ARBA" id="ARBA00022448"/>
    </source>
</evidence>
<gene>
    <name evidence="15" type="ORF">Zmor_008789</name>
</gene>
<keyword evidence="3" id="KW-0813">Transport</keyword>
<comment type="function">
    <text evidence="10">The phosphoenolpyruvate-dependent sugar phosphotransferase system (sugar PTS), a major carbohydrate active transport system, catalyzes the phosphorylation of incoming sugar substrates concomitantly with their translocation across the cell membrane. The enzyme II UlaABC PTS system is involved in ascorbate transport.</text>
</comment>
<dbReference type="PANTHER" id="PTHR33843:SF4">
    <property type="entry name" value="ASCORBATE-SPECIFIC PTS SYSTEM EIIC COMPONENT"/>
    <property type="match status" value="1"/>
</dbReference>
<evidence type="ECO:0000256" key="12">
    <source>
        <dbReference type="ARBA" id="ARBA00039702"/>
    </source>
</evidence>
<dbReference type="Proteomes" id="UP001168821">
    <property type="component" value="Unassembled WGS sequence"/>
</dbReference>
<dbReference type="PANTHER" id="PTHR33843">
    <property type="entry name" value="ASCORBATE-SPECIFIC PTS SYSTEM EIIC COMPONENT"/>
    <property type="match status" value="1"/>
</dbReference>
<feature type="transmembrane region" description="Helical" evidence="14">
    <location>
        <begin position="145"/>
        <end position="170"/>
    </location>
</feature>